<organism evidence="2 3">
    <name type="scientific">Desulfoglaeba alkanexedens ALDC</name>
    <dbReference type="NCBI Taxonomy" id="980445"/>
    <lineage>
        <taxon>Bacteria</taxon>
        <taxon>Pseudomonadati</taxon>
        <taxon>Thermodesulfobacteriota</taxon>
        <taxon>Syntrophobacteria</taxon>
        <taxon>Syntrophobacterales</taxon>
        <taxon>Syntrophobacteraceae</taxon>
        <taxon>Desulfoglaeba</taxon>
    </lineage>
</organism>
<evidence type="ECO:0000313" key="3">
    <source>
        <dbReference type="Proteomes" id="UP000298602"/>
    </source>
</evidence>
<dbReference type="AlphaFoldDB" id="A0A4P8L5A6"/>
<proteinExistence type="predicted"/>
<accession>A0A4P8L5A6</accession>
<keyword evidence="3" id="KW-1185">Reference proteome</keyword>
<dbReference type="KEGG" id="dax:FDQ92_13260"/>
<dbReference type="RefSeq" id="WP_137425335.1">
    <property type="nucleotide sequence ID" value="NZ_CP040098.1"/>
</dbReference>
<feature type="region of interest" description="Disordered" evidence="1">
    <location>
        <begin position="1"/>
        <end position="31"/>
    </location>
</feature>
<gene>
    <name evidence="2" type="ORF">FDQ92_13260</name>
</gene>
<evidence type="ECO:0000256" key="1">
    <source>
        <dbReference type="SAM" id="MobiDB-lite"/>
    </source>
</evidence>
<sequence length="125" mass="14162">MAAREKRSSRRSQWEEMRKGLTGELSKKSFEEREKLPEKACGKCKHFSENAYVSDGRGFCAVLKVGSNIAADPPVCVLEGDAGMMTIFNMDASRCPYYDQMEFIDTDGTECADPQFRRALRQFKS</sequence>
<evidence type="ECO:0000313" key="2">
    <source>
        <dbReference type="EMBL" id="QCQ23054.1"/>
    </source>
</evidence>
<reference evidence="2 3" key="1">
    <citation type="submission" date="2019-05" db="EMBL/GenBank/DDBJ databases">
        <title>The Complete Genome Sequence of the n-alkane-degrading Desulfoglaeba alkanexedens ALDC reveals multiple alkylsuccinate synthase gene clusters.</title>
        <authorList>
            <person name="Callaghan A.V."/>
            <person name="Davidova I.A."/>
            <person name="Duncan K.E."/>
            <person name="Morris B."/>
            <person name="McInerney M.J."/>
        </authorList>
    </citation>
    <scope>NUCLEOTIDE SEQUENCE [LARGE SCALE GENOMIC DNA]</scope>
    <source>
        <strain evidence="2 3">ALDC</strain>
    </source>
</reference>
<reference evidence="2 3" key="2">
    <citation type="submission" date="2019-05" db="EMBL/GenBank/DDBJ databases">
        <authorList>
            <person name="Suflita J.M."/>
            <person name="Marks C.R."/>
        </authorList>
    </citation>
    <scope>NUCLEOTIDE SEQUENCE [LARGE SCALE GENOMIC DNA]</scope>
    <source>
        <strain evidence="2 3">ALDC</strain>
    </source>
</reference>
<dbReference type="OrthoDB" id="5518871at2"/>
<protein>
    <submittedName>
        <fullName evidence="2">Uncharacterized protein</fullName>
    </submittedName>
</protein>
<name>A0A4P8L5A6_9BACT</name>
<dbReference type="EMBL" id="CP040098">
    <property type="protein sequence ID" value="QCQ23054.1"/>
    <property type="molecule type" value="Genomic_DNA"/>
</dbReference>
<dbReference type="Proteomes" id="UP000298602">
    <property type="component" value="Chromosome"/>
</dbReference>